<sequence>MKKVILLISAWLICFYGVAQNRLFENGTLDKPFVSGFNTQNIVPEASLYPNPSTGKVFISLSGFKGKRMQLRVTNVIGNVVFQETYYETEDQTIKALNLSNVNKGLYYVKIEAEKYNEIRKVYLI</sequence>
<organism evidence="2 3">
    <name type="scientific">Adhaeribacter arboris</name>
    <dbReference type="NCBI Taxonomy" id="2072846"/>
    <lineage>
        <taxon>Bacteria</taxon>
        <taxon>Pseudomonadati</taxon>
        <taxon>Bacteroidota</taxon>
        <taxon>Cytophagia</taxon>
        <taxon>Cytophagales</taxon>
        <taxon>Hymenobacteraceae</taxon>
        <taxon>Adhaeribacter</taxon>
    </lineage>
</organism>
<dbReference type="Proteomes" id="UP000240357">
    <property type="component" value="Unassembled WGS sequence"/>
</dbReference>
<accession>A0A2T2Y948</accession>
<dbReference type="InterPro" id="IPR026444">
    <property type="entry name" value="Secre_tail"/>
</dbReference>
<comment type="caution">
    <text evidence="2">The sequence shown here is derived from an EMBL/GenBank/DDBJ whole genome shotgun (WGS) entry which is preliminary data.</text>
</comment>
<evidence type="ECO:0000259" key="1">
    <source>
        <dbReference type="Pfam" id="PF18962"/>
    </source>
</evidence>
<dbReference type="OrthoDB" id="2985529at2"/>
<dbReference type="EMBL" id="PYFT01000001">
    <property type="protein sequence ID" value="PSR52035.1"/>
    <property type="molecule type" value="Genomic_DNA"/>
</dbReference>
<evidence type="ECO:0000313" key="3">
    <source>
        <dbReference type="Proteomes" id="UP000240357"/>
    </source>
</evidence>
<keyword evidence="3" id="KW-1185">Reference proteome</keyword>
<gene>
    <name evidence="2" type="ORF">AHMF7605_00125</name>
</gene>
<feature type="domain" description="Secretion system C-terminal sorting" evidence="1">
    <location>
        <begin position="48"/>
        <end position="122"/>
    </location>
</feature>
<dbReference type="Pfam" id="PF18962">
    <property type="entry name" value="Por_Secre_tail"/>
    <property type="match status" value="1"/>
</dbReference>
<reference evidence="2 3" key="1">
    <citation type="submission" date="2018-03" db="EMBL/GenBank/DDBJ databases">
        <title>Adhaeribacter sp. HMF7605 Genome sequencing and assembly.</title>
        <authorList>
            <person name="Kang H."/>
            <person name="Kang J."/>
            <person name="Cha I."/>
            <person name="Kim H."/>
            <person name="Joh K."/>
        </authorList>
    </citation>
    <scope>NUCLEOTIDE SEQUENCE [LARGE SCALE GENOMIC DNA]</scope>
    <source>
        <strain evidence="2 3">HMF7605</strain>
    </source>
</reference>
<evidence type="ECO:0000313" key="2">
    <source>
        <dbReference type="EMBL" id="PSR52035.1"/>
    </source>
</evidence>
<dbReference type="RefSeq" id="WP_106925267.1">
    <property type="nucleotide sequence ID" value="NZ_PYFT01000001.1"/>
</dbReference>
<name>A0A2T2Y948_9BACT</name>
<protein>
    <recommendedName>
        <fullName evidence="1">Secretion system C-terminal sorting domain-containing protein</fullName>
    </recommendedName>
</protein>
<proteinExistence type="predicted"/>
<dbReference type="AlphaFoldDB" id="A0A2T2Y948"/>
<dbReference type="NCBIfam" id="TIGR04183">
    <property type="entry name" value="Por_Secre_tail"/>
    <property type="match status" value="1"/>
</dbReference>